<dbReference type="PANTHER" id="PTHR32037">
    <property type="entry name" value="TUMOR NECROSIS FACTOR RECEPTOR SUPERFAMILY MEMBER 12A"/>
    <property type="match status" value="1"/>
</dbReference>
<protein>
    <recommendedName>
        <fullName evidence="5">Tumor necrosis factor receptor superfamily member 12A</fullName>
    </recommendedName>
</protein>
<feature type="transmembrane region" description="Helical" evidence="1">
    <location>
        <begin position="70"/>
        <end position="93"/>
    </location>
</feature>
<keyword evidence="4" id="KW-1185">Reference proteome</keyword>
<feature type="chain" id="PRO_5046419793" description="Tumor necrosis factor receptor superfamily member 12A" evidence="2">
    <location>
        <begin position="20"/>
        <end position="119"/>
    </location>
</feature>
<name>A0ABR0Y4Z8_HUSHU</name>
<evidence type="ECO:0000256" key="2">
    <source>
        <dbReference type="SAM" id="SignalP"/>
    </source>
</evidence>
<keyword evidence="1" id="KW-1133">Transmembrane helix</keyword>
<proteinExistence type="predicted"/>
<dbReference type="Pfam" id="PF12191">
    <property type="entry name" value="stn_TNFRSF12A"/>
    <property type="match status" value="1"/>
</dbReference>
<dbReference type="Proteomes" id="UP001369086">
    <property type="component" value="Unassembled WGS sequence"/>
</dbReference>
<evidence type="ECO:0000256" key="1">
    <source>
        <dbReference type="SAM" id="Phobius"/>
    </source>
</evidence>
<feature type="signal peptide" evidence="2">
    <location>
        <begin position="1"/>
        <end position="19"/>
    </location>
</feature>
<keyword evidence="2" id="KW-0732">Signal</keyword>
<gene>
    <name evidence="3" type="ORF">HHUSO_G34772</name>
</gene>
<keyword evidence="1" id="KW-0472">Membrane</keyword>
<dbReference type="Gene3D" id="4.10.400.20">
    <property type="match status" value="1"/>
</dbReference>
<dbReference type="PANTHER" id="PTHR32037:SF2">
    <property type="entry name" value="TUMOR NECROSIS FACTOR RECEPTOR SUPERFAMILY MEMBER 12A"/>
    <property type="match status" value="1"/>
</dbReference>
<evidence type="ECO:0000313" key="3">
    <source>
        <dbReference type="EMBL" id="KAK6467722.1"/>
    </source>
</evidence>
<accession>A0ABR0Y4Z8</accession>
<dbReference type="EMBL" id="JAHFZB010000048">
    <property type="protein sequence ID" value="KAK6467722.1"/>
    <property type="molecule type" value="Genomic_DNA"/>
</dbReference>
<evidence type="ECO:0008006" key="5">
    <source>
        <dbReference type="Google" id="ProtNLM"/>
    </source>
</evidence>
<sequence length="119" mass="13314">MDMKLFPWFLLLLVVVVSAQKQNYSQKCKQGEFWNADAVACIDCSICQTHPKTPSCDTCEQAPAPTFNVWMVVALVSLSLVVVITTVAVGMYVRQWRERRSTFLSEPVEETAGPLYPGP</sequence>
<keyword evidence="1" id="KW-0812">Transmembrane</keyword>
<organism evidence="3 4">
    <name type="scientific">Huso huso</name>
    <name type="common">Beluga</name>
    <name type="synonym">Acipenser huso</name>
    <dbReference type="NCBI Taxonomy" id="61971"/>
    <lineage>
        <taxon>Eukaryota</taxon>
        <taxon>Metazoa</taxon>
        <taxon>Chordata</taxon>
        <taxon>Craniata</taxon>
        <taxon>Vertebrata</taxon>
        <taxon>Euteleostomi</taxon>
        <taxon>Actinopterygii</taxon>
        <taxon>Chondrostei</taxon>
        <taxon>Acipenseriformes</taxon>
        <taxon>Acipenseridae</taxon>
        <taxon>Huso</taxon>
    </lineage>
</organism>
<comment type="caution">
    <text evidence="3">The sequence shown here is derived from an EMBL/GenBank/DDBJ whole genome shotgun (WGS) entry which is preliminary data.</text>
</comment>
<dbReference type="InterPro" id="IPR022316">
    <property type="entry name" value="TNFR_12"/>
</dbReference>
<evidence type="ECO:0000313" key="4">
    <source>
        <dbReference type="Proteomes" id="UP001369086"/>
    </source>
</evidence>
<reference evidence="3 4" key="1">
    <citation type="submission" date="2021-05" db="EMBL/GenBank/DDBJ databases">
        <authorList>
            <person name="Zahm M."/>
            <person name="Klopp C."/>
            <person name="Cabau C."/>
            <person name="Kuhl H."/>
            <person name="Suciu R."/>
            <person name="Ciorpac M."/>
            <person name="Holostenco D."/>
            <person name="Gessner J."/>
            <person name="Wuertz S."/>
            <person name="Hohne C."/>
            <person name="Stock M."/>
            <person name="Gislard M."/>
            <person name="Lluch J."/>
            <person name="Milhes M."/>
            <person name="Lampietro C."/>
            <person name="Lopez Roques C."/>
            <person name="Donnadieu C."/>
            <person name="Du K."/>
            <person name="Schartl M."/>
            <person name="Guiguen Y."/>
        </authorList>
    </citation>
    <scope>NUCLEOTIDE SEQUENCE [LARGE SCALE GENOMIC DNA]</scope>
    <source>
        <strain evidence="3">Hh-F2</strain>
        <tissue evidence="3">Blood</tissue>
    </source>
</reference>